<dbReference type="KEGG" id="ehx:EMIHUDRAFT_435269"/>
<feature type="signal peptide" evidence="2">
    <location>
        <begin position="1"/>
        <end position="18"/>
    </location>
</feature>
<dbReference type="AlphaFoldDB" id="A0A0D3I9K3"/>
<keyword evidence="2" id="KW-0732">Signal</keyword>
<dbReference type="RefSeq" id="XP_005760367.1">
    <property type="nucleotide sequence ID" value="XM_005760310.1"/>
</dbReference>
<dbReference type="GeneID" id="17254175"/>
<evidence type="ECO:0000256" key="1">
    <source>
        <dbReference type="SAM" id="MobiDB-lite"/>
    </source>
</evidence>
<feature type="chain" id="PRO_5044053471" description="Glycosyltransferase family 92 protein" evidence="2">
    <location>
        <begin position="19"/>
        <end position="329"/>
    </location>
</feature>
<evidence type="ECO:0000313" key="4">
    <source>
        <dbReference type="Proteomes" id="UP000013827"/>
    </source>
</evidence>
<keyword evidence="4" id="KW-1185">Reference proteome</keyword>
<accession>A0A0D3I9K3</accession>
<feature type="compositionally biased region" description="Polar residues" evidence="1">
    <location>
        <begin position="64"/>
        <end position="73"/>
    </location>
</feature>
<dbReference type="KEGG" id="ehx:EMIHUDRAFT_438441"/>
<reference evidence="3" key="2">
    <citation type="submission" date="2024-10" db="UniProtKB">
        <authorList>
            <consortium name="EnsemblProtists"/>
        </authorList>
    </citation>
    <scope>IDENTIFICATION</scope>
</reference>
<protein>
    <recommendedName>
        <fullName evidence="5">Glycosyltransferase family 92 protein</fullName>
    </recommendedName>
</protein>
<reference evidence="4" key="1">
    <citation type="journal article" date="2013" name="Nature">
        <title>Pan genome of the phytoplankton Emiliania underpins its global distribution.</title>
        <authorList>
            <person name="Read B.A."/>
            <person name="Kegel J."/>
            <person name="Klute M.J."/>
            <person name="Kuo A."/>
            <person name="Lefebvre S.C."/>
            <person name="Maumus F."/>
            <person name="Mayer C."/>
            <person name="Miller J."/>
            <person name="Monier A."/>
            <person name="Salamov A."/>
            <person name="Young J."/>
            <person name="Aguilar M."/>
            <person name="Claverie J.M."/>
            <person name="Frickenhaus S."/>
            <person name="Gonzalez K."/>
            <person name="Herman E.K."/>
            <person name="Lin Y.C."/>
            <person name="Napier J."/>
            <person name="Ogata H."/>
            <person name="Sarno A.F."/>
            <person name="Shmutz J."/>
            <person name="Schroeder D."/>
            <person name="de Vargas C."/>
            <person name="Verret F."/>
            <person name="von Dassow P."/>
            <person name="Valentin K."/>
            <person name="Van de Peer Y."/>
            <person name="Wheeler G."/>
            <person name="Dacks J.B."/>
            <person name="Delwiche C.F."/>
            <person name="Dyhrman S.T."/>
            <person name="Glockner G."/>
            <person name="John U."/>
            <person name="Richards T."/>
            <person name="Worden A.Z."/>
            <person name="Zhang X."/>
            <person name="Grigoriev I.V."/>
            <person name="Allen A.E."/>
            <person name="Bidle K."/>
            <person name="Borodovsky M."/>
            <person name="Bowler C."/>
            <person name="Brownlee C."/>
            <person name="Cock J.M."/>
            <person name="Elias M."/>
            <person name="Gladyshev V.N."/>
            <person name="Groth M."/>
            <person name="Guda C."/>
            <person name="Hadaegh A."/>
            <person name="Iglesias-Rodriguez M.D."/>
            <person name="Jenkins J."/>
            <person name="Jones B.M."/>
            <person name="Lawson T."/>
            <person name="Leese F."/>
            <person name="Lindquist E."/>
            <person name="Lobanov A."/>
            <person name="Lomsadze A."/>
            <person name="Malik S.B."/>
            <person name="Marsh M.E."/>
            <person name="Mackinder L."/>
            <person name="Mock T."/>
            <person name="Mueller-Roeber B."/>
            <person name="Pagarete A."/>
            <person name="Parker M."/>
            <person name="Probert I."/>
            <person name="Quesneville H."/>
            <person name="Raines C."/>
            <person name="Rensing S.A."/>
            <person name="Riano-Pachon D.M."/>
            <person name="Richier S."/>
            <person name="Rokitta S."/>
            <person name="Shiraiwa Y."/>
            <person name="Soanes D.M."/>
            <person name="van der Giezen M."/>
            <person name="Wahlund T.M."/>
            <person name="Williams B."/>
            <person name="Wilson W."/>
            <person name="Wolfe G."/>
            <person name="Wurch L.L."/>
        </authorList>
    </citation>
    <scope>NUCLEOTIDE SEQUENCE</scope>
</reference>
<evidence type="ECO:0000313" key="3">
    <source>
        <dbReference type="EnsemblProtists" id="EOD07938"/>
    </source>
</evidence>
<feature type="region of interest" description="Disordered" evidence="1">
    <location>
        <begin position="43"/>
        <end position="73"/>
    </location>
</feature>
<dbReference type="EnsemblProtists" id="EOD25124">
    <property type="protein sequence ID" value="EOD25124"/>
    <property type="gene ID" value="EMIHUDRAFT_435269"/>
</dbReference>
<sequence>MNSLTLLLLCWVAAPCAASSRLQSAVAKIRSAFGSRAGGPRFNASATGGARPRFSATGAGRCPNSKNSTLPGSKSNEWRIGGGRLTGSAAARTYFFAFAAGSEDVLLEHFVSHYSALGINFATNSRLVLHLTGAAEVAAREQASVAYLRGKSIPFRSSPRYTSQIKALLANGYLRTLPDEALLMYPDLDEFFALPCRVGDLLARSERKFLLTAKFRERLPRHWACDPFPRLQPASVRPIHAQYPVACPIIASGARRGVFGTALSLGYQKNLLFSVRDQRGRRVQYQSSHSCTCIDDAAPDEKHECELQEYRVPDIAHFRFTHEAPRTKD</sequence>
<organism evidence="3 4">
    <name type="scientific">Emiliania huxleyi (strain CCMP1516)</name>
    <dbReference type="NCBI Taxonomy" id="280463"/>
    <lineage>
        <taxon>Eukaryota</taxon>
        <taxon>Haptista</taxon>
        <taxon>Haptophyta</taxon>
        <taxon>Prymnesiophyceae</taxon>
        <taxon>Isochrysidales</taxon>
        <taxon>Noelaerhabdaceae</taxon>
        <taxon>Emiliania</taxon>
    </lineage>
</organism>
<evidence type="ECO:0008006" key="5">
    <source>
        <dbReference type="Google" id="ProtNLM"/>
    </source>
</evidence>
<dbReference type="GeneID" id="17270670"/>
<dbReference type="PaxDb" id="2903-EOD07938"/>
<name>A0A0D3I9K3_EMIH1</name>
<dbReference type="Proteomes" id="UP000013827">
    <property type="component" value="Unassembled WGS sequence"/>
</dbReference>
<dbReference type="EnsemblProtists" id="EOD07938">
    <property type="protein sequence ID" value="EOD07938"/>
    <property type="gene ID" value="EMIHUDRAFT_438441"/>
</dbReference>
<evidence type="ECO:0000256" key="2">
    <source>
        <dbReference type="SAM" id="SignalP"/>
    </source>
</evidence>
<proteinExistence type="predicted"/>
<dbReference type="HOGENOM" id="CLU_845739_0_0_1"/>
<dbReference type="RefSeq" id="XP_005777553.1">
    <property type="nucleotide sequence ID" value="XM_005777496.1"/>
</dbReference>